<dbReference type="PANTHER" id="PTHR30143">
    <property type="entry name" value="ACID HYDRATASE"/>
    <property type="match status" value="1"/>
</dbReference>
<gene>
    <name evidence="3" type="ORF">FN976_13080</name>
</gene>
<sequence length="250" mass="26307">MNGTEQVTAALLRARRERQPVSAASLGDLLPDARAAYAVQSAVAAQGRLDAHRHWKSGGPTLATVTHAALPAAGVRISPADLRDLHFNWRGIEAEIALRLARDIGHAEAEMLGDDAAASLIDAMAVSIEVVDSRWAEGRQAPALFKLADLQSHGALVLGAWVPYAGRDWARQTCVVRIGAAPAQSFQGSHALVDPGSHLASWLRHATRDGTVVPAGTVVTTGTWCGLLMAQPGDLVHAVFEGIGEASAQF</sequence>
<dbReference type="InterPro" id="IPR036663">
    <property type="entry name" value="Fumarylacetoacetase_C_sf"/>
</dbReference>
<evidence type="ECO:0000256" key="1">
    <source>
        <dbReference type="ARBA" id="ARBA00023239"/>
    </source>
</evidence>
<evidence type="ECO:0000313" key="3">
    <source>
        <dbReference type="EMBL" id="TWO70889.1"/>
    </source>
</evidence>
<feature type="domain" description="Fumarylacetoacetase-like C-terminal" evidence="2">
    <location>
        <begin position="92"/>
        <end position="248"/>
    </location>
</feature>
<dbReference type="GO" id="GO:0005737">
    <property type="term" value="C:cytoplasm"/>
    <property type="evidence" value="ECO:0007669"/>
    <property type="project" value="TreeGrafter"/>
</dbReference>
<dbReference type="RefSeq" id="WP_145893478.1">
    <property type="nucleotide sequence ID" value="NZ_VOBQ01000010.1"/>
</dbReference>
<protein>
    <submittedName>
        <fullName evidence="3">2-keto-4-pentenoate hydratase</fullName>
    </submittedName>
</protein>
<accession>A0A562ZQL6</accession>
<dbReference type="AlphaFoldDB" id="A0A562ZQL6"/>
<dbReference type="InterPro" id="IPR050772">
    <property type="entry name" value="Hydratase-Decarb/MhpD_sf"/>
</dbReference>
<keyword evidence="4" id="KW-1185">Reference proteome</keyword>
<comment type="caution">
    <text evidence="3">The sequence shown here is derived from an EMBL/GenBank/DDBJ whole genome shotgun (WGS) entry which is preliminary data.</text>
</comment>
<evidence type="ECO:0000259" key="2">
    <source>
        <dbReference type="Pfam" id="PF01557"/>
    </source>
</evidence>
<dbReference type="InterPro" id="IPR011234">
    <property type="entry name" value="Fumarylacetoacetase-like_C"/>
</dbReference>
<dbReference type="OrthoDB" id="8689761at2"/>
<name>A0A562ZQL6_9BURK</name>
<dbReference type="PANTHER" id="PTHR30143:SF0">
    <property type="entry name" value="2-KETO-4-PENTENOATE HYDRATASE"/>
    <property type="match status" value="1"/>
</dbReference>
<dbReference type="Gene3D" id="3.90.850.10">
    <property type="entry name" value="Fumarylacetoacetase-like, C-terminal domain"/>
    <property type="match status" value="1"/>
</dbReference>
<dbReference type="SUPFAM" id="SSF56529">
    <property type="entry name" value="FAH"/>
    <property type="match status" value="1"/>
</dbReference>
<keyword evidence="1" id="KW-0456">Lyase</keyword>
<dbReference type="Pfam" id="PF01557">
    <property type="entry name" value="FAA_hydrolase"/>
    <property type="match status" value="1"/>
</dbReference>
<reference evidence="3 4" key="1">
    <citation type="submission" date="2019-07" db="EMBL/GenBank/DDBJ databases">
        <title>Caenimonas sedimenti sp. nov., isolated from activated sludge.</title>
        <authorList>
            <person name="Xu J."/>
        </authorList>
    </citation>
    <scope>NUCLEOTIDE SEQUENCE [LARGE SCALE GENOMIC DNA]</scope>
    <source>
        <strain evidence="3 4">HX-9-20</strain>
    </source>
</reference>
<proteinExistence type="predicted"/>
<dbReference type="Proteomes" id="UP000318199">
    <property type="component" value="Unassembled WGS sequence"/>
</dbReference>
<evidence type="ECO:0000313" key="4">
    <source>
        <dbReference type="Proteomes" id="UP000318199"/>
    </source>
</evidence>
<dbReference type="GO" id="GO:0008684">
    <property type="term" value="F:2-oxopent-4-enoate hydratase activity"/>
    <property type="evidence" value="ECO:0007669"/>
    <property type="project" value="TreeGrafter"/>
</dbReference>
<dbReference type="EMBL" id="VOBQ01000010">
    <property type="protein sequence ID" value="TWO70889.1"/>
    <property type="molecule type" value="Genomic_DNA"/>
</dbReference>
<organism evidence="3 4">
    <name type="scientific">Caenimonas sedimenti</name>
    <dbReference type="NCBI Taxonomy" id="2596921"/>
    <lineage>
        <taxon>Bacteria</taxon>
        <taxon>Pseudomonadati</taxon>
        <taxon>Pseudomonadota</taxon>
        <taxon>Betaproteobacteria</taxon>
        <taxon>Burkholderiales</taxon>
        <taxon>Comamonadaceae</taxon>
        <taxon>Caenimonas</taxon>
    </lineage>
</organism>